<dbReference type="SMART" id="SM01007">
    <property type="entry name" value="Aldolase_II"/>
    <property type="match status" value="1"/>
</dbReference>
<evidence type="ECO:0000313" key="4">
    <source>
        <dbReference type="EMBL" id="ADL59361.1"/>
    </source>
</evidence>
<dbReference type="PANTHER" id="PTHR22789:SF0">
    <property type="entry name" value="3-OXO-TETRONATE 4-PHOSPHATE DECARBOXYLASE-RELATED"/>
    <property type="match status" value="1"/>
</dbReference>
<dbReference type="STRING" id="79929.MTBMA_c17930"/>
<dbReference type="KEGG" id="mmg:MTBMA_c17930"/>
<evidence type="ECO:0000256" key="1">
    <source>
        <dbReference type="ARBA" id="ARBA00022723"/>
    </source>
</evidence>
<dbReference type="Pfam" id="PF00596">
    <property type="entry name" value="Aldolase_II"/>
    <property type="match status" value="1"/>
</dbReference>
<protein>
    <submittedName>
        <fullName evidence="4">Predicted aldolase</fullName>
    </submittedName>
</protein>
<dbReference type="Proteomes" id="UP000000345">
    <property type="component" value="Chromosome"/>
</dbReference>
<organism evidence="4 5">
    <name type="scientific">Methanothermobacter marburgensis (strain ATCC BAA-927 / DSM 2133 / JCM 14651 / NBRC 100331 / OCM 82 / Marburg)</name>
    <name type="common">Methanobacterium thermoautotrophicum</name>
    <dbReference type="NCBI Taxonomy" id="79929"/>
    <lineage>
        <taxon>Archaea</taxon>
        <taxon>Methanobacteriati</taxon>
        <taxon>Methanobacteriota</taxon>
        <taxon>Methanomada group</taxon>
        <taxon>Methanobacteria</taxon>
        <taxon>Methanobacteriales</taxon>
        <taxon>Methanobacteriaceae</taxon>
        <taxon>Methanothermobacter</taxon>
    </lineage>
</organism>
<dbReference type="InterPro" id="IPR050197">
    <property type="entry name" value="Aldolase_class_II_sugar_metab"/>
</dbReference>
<dbReference type="PaxDb" id="79929-MTBMA_c17930"/>
<accession>D9PYR3</accession>
<evidence type="ECO:0000313" key="5">
    <source>
        <dbReference type="Proteomes" id="UP000000345"/>
    </source>
</evidence>
<keyword evidence="2" id="KW-0456">Lyase</keyword>
<dbReference type="GO" id="GO:0005829">
    <property type="term" value="C:cytosol"/>
    <property type="evidence" value="ECO:0007669"/>
    <property type="project" value="TreeGrafter"/>
</dbReference>
<dbReference type="PANTHER" id="PTHR22789">
    <property type="entry name" value="FUCULOSE PHOSPHATE ALDOLASE"/>
    <property type="match status" value="1"/>
</dbReference>
<dbReference type="SUPFAM" id="SSF53639">
    <property type="entry name" value="AraD/HMP-PK domain-like"/>
    <property type="match status" value="1"/>
</dbReference>
<dbReference type="InterPro" id="IPR001303">
    <property type="entry name" value="Aldolase_II/adducin_N"/>
</dbReference>
<dbReference type="GeneID" id="43707480"/>
<gene>
    <name evidence="4" type="ordered locus">MTBMA_c17930</name>
</gene>
<keyword evidence="5" id="KW-1185">Reference proteome</keyword>
<name>D9PYR3_METTM</name>
<reference key="1">
    <citation type="submission" date="2009-08" db="EMBL/GenBank/DDBJ databases">
        <title>The genome sequence of Methanothermobacter marburgensis.</title>
        <authorList>
            <person name="Kaster A."/>
            <person name="Seedorf H."/>
            <person name="Goenrich M."/>
            <person name="Wiezer A."/>
            <person name="Liesegang H."/>
            <person name="Thauer R."/>
            <person name="Gottschalk G."/>
        </authorList>
    </citation>
    <scope>NUCLEOTIDE SEQUENCE</scope>
    <source>
        <strain>Marburg</strain>
    </source>
</reference>
<dbReference type="GO" id="GO:0019323">
    <property type="term" value="P:pentose catabolic process"/>
    <property type="evidence" value="ECO:0007669"/>
    <property type="project" value="TreeGrafter"/>
</dbReference>
<evidence type="ECO:0000259" key="3">
    <source>
        <dbReference type="SMART" id="SM01007"/>
    </source>
</evidence>
<dbReference type="GO" id="GO:0046872">
    <property type="term" value="F:metal ion binding"/>
    <property type="evidence" value="ECO:0007669"/>
    <property type="project" value="UniProtKB-KW"/>
</dbReference>
<dbReference type="RefSeq" id="WP_013296571.1">
    <property type="nucleotide sequence ID" value="NC_014408.1"/>
</dbReference>
<dbReference type="EMBL" id="CP001710">
    <property type="protein sequence ID" value="ADL59361.1"/>
    <property type="molecule type" value="Genomic_DNA"/>
</dbReference>
<dbReference type="InterPro" id="IPR036409">
    <property type="entry name" value="Aldolase_II/adducin_N_sf"/>
</dbReference>
<dbReference type="GO" id="GO:0016832">
    <property type="term" value="F:aldehyde-lyase activity"/>
    <property type="evidence" value="ECO:0007669"/>
    <property type="project" value="TreeGrafter"/>
</dbReference>
<dbReference type="GeneID" id="9705504"/>
<evidence type="ECO:0000256" key="2">
    <source>
        <dbReference type="ARBA" id="ARBA00023239"/>
    </source>
</evidence>
<dbReference type="HOGENOM" id="CLU_006033_3_1_2"/>
<dbReference type="AlphaFoldDB" id="D9PYR3"/>
<dbReference type="Gene3D" id="3.40.225.10">
    <property type="entry name" value="Class II aldolase/adducin N-terminal domain"/>
    <property type="match status" value="1"/>
</dbReference>
<keyword evidence="1" id="KW-0479">Metal-binding</keyword>
<reference evidence="4 5" key="2">
    <citation type="journal article" date="2010" name="J. Bacteriol.">
        <title>Complete genome sequence of Methanothermobacter marburgensis, a methanoarchaeon model organism.</title>
        <authorList>
            <person name="Liesegang H."/>
            <person name="Kaster A.K."/>
            <person name="Wiezer A."/>
            <person name="Goenrich M."/>
            <person name="Wollherr A."/>
            <person name="Seedorf H."/>
            <person name="Gottschalk G."/>
            <person name="Thauer R.K."/>
        </authorList>
    </citation>
    <scope>NUCLEOTIDE SEQUENCE [LARGE SCALE GENOMIC DNA]</scope>
    <source>
        <strain evidence="5">ATCC BAA-927 / DSM 2133 / JCM 14651 / NBRC 100331 / OCM 82 / Marburg</strain>
    </source>
</reference>
<proteinExistence type="predicted"/>
<sequence>MNPLRDVVDVSVHLYRRGLVSGIGGNVSARVDDRVFITPTMVPLDQVTLKNVAMVDLEGNILRGGRPSSELELHLEVYRRRPDVNGVVHTHSPYARAFLVAGIEIEKMEGFRGLGQGNLPVVSYYPPGSRDLASACAETMVNENAAVLENHGVVCAGETVKEALLLAEFIEELAKTRFIAEVLKFMK</sequence>
<dbReference type="UniPathway" id="UPA00071"/>
<feature type="domain" description="Class II aldolase/adducin N-terminal" evidence="3">
    <location>
        <begin position="5"/>
        <end position="178"/>
    </location>
</feature>